<feature type="signal peptide" evidence="1">
    <location>
        <begin position="1"/>
        <end position="26"/>
    </location>
</feature>
<dbReference type="Pfam" id="PF13767">
    <property type="entry name" value="DUF4168"/>
    <property type="match status" value="1"/>
</dbReference>
<dbReference type="EMBL" id="UIHC01000001">
    <property type="protein sequence ID" value="SUZ30473.1"/>
    <property type="molecule type" value="Genomic_DNA"/>
</dbReference>
<protein>
    <recommendedName>
        <fullName evidence="2">DUF4168 domain-containing protein</fullName>
    </recommendedName>
</protein>
<dbReference type="InterPro" id="IPR025433">
    <property type="entry name" value="DUF4168"/>
</dbReference>
<feature type="domain" description="DUF4168" evidence="2">
    <location>
        <begin position="45"/>
        <end position="119"/>
    </location>
</feature>
<evidence type="ECO:0000256" key="1">
    <source>
        <dbReference type="SAM" id="SignalP"/>
    </source>
</evidence>
<dbReference type="RefSeq" id="WP_121092776.1">
    <property type="nucleotide sequence ID" value="NZ_UIHC01000001.1"/>
</dbReference>
<proteinExistence type="predicted"/>
<keyword evidence="4" id="KW-1185">Reference proteome</keyword>
<gene>
    <name evidence="3" type="ORF">ROE7235_00196</name>
</gene>
<evidence type="ECO:0000313" key="4">
    <source>
        <dbReference type="Proteomes" id="UP000272908"/>
    </source>
</evidence>
<reference evidence="4" key="1">
    <citation type="submission" date="2018-08" db="EMBL/GenBank/DDBJ databases">
        <authorList>
            <person name="Rodrigo-Torres L."/>
            <person name="Arahal R. D."/>
            <person name="Lucena T."/>
        </authorList>
    </citation>
    <scope>NUCLEOTIDE SEQUENCE [LARGE SCALE GENOMIC DNA]</scope>
    <source>
        <strain evidence="4">CECT 7235</strain>
    </source>
</reference>
<keyword evidence="1" id="KW-0732">Signal</keyword>
<feature type="chain" id="PRO_5017451514" description="DUF4168 domain-containing protein" evidence="1">
    <location>
        <begin position="27"/>
        <end position="131"/>
    </location>
</feature>
<dbReference type="AlphaFoldDB" id="A0A3B0M3U6"/>
<sequence>MTFKTTLTAALLASGLAVGTAPAAMAQDQPVQAQPDGALLVQNTDKLDSFVVAALAVDEVRSTYVAQLQTMEDEAAQQSLIEEANAAIVQAVENAEGITLEEYVAIGEAAGADPEIAAQLESRLREQAPEQ</sequence>
<evidence type="ECO:0000313" key="3">
    <source>
        <dbReference type="EMBL" id="SUZ30473.1"/>
    </source>
</evidence>
<accession>A0A3B0M3U6</accession>
<organism evidence="3 4">
    <name type="scientific">Roseinatronobacter ekhonensis</name>
    <dbReference type="NCBI Taxonomy" id="254356"/>
    <lineage>
        <taxon>Bacteria</taxon>
        <taxon>Pseudomonadati</taxon>
        <taxon>Pseudomonadota</taxon>
        <taxon>Alphaproteobacteria</taxon>
        <taxon>Rhodobacterales</taxon>
        <taxon>Paracoccaceae</taxon>
        <taxon>Roseinatronobacter</taxon>
    </lineage>
</organism>
<name>A0A3B0M3U6_9RHOB</name>
<dbReference type="Proteomes" id="UP000272908">
    <property type="component" value="Unassembled WGS sequence"/>
</dbReference>
<dbReference type="OrthoDB" id="7867984at2"/>
<evidence type="ECO:0000259" key="2">
    <source>
        <dbReference type="Pfam" id="PF13767"/>
    </source>
</evidence>